<organism evidence="1 2">
    <name type="scientific">Methylotenera mobilis (strain JLW8 / ATCC BAA-1282 / DSM 17540)</name>
    <dbReference type="NCBI Taxonomy" id="583345"/>
    <lineage>
        <taxon>Bacteria</taxon>
        <taxon>Pseudomonadati</taxon>
        <taxon>Pseudomonadota</taxon>
        <taxon>Betaproteobacteria</taxon>
        <taxon>Nitrosomonadales</taxon>
        <taxon>Methylophilaceae</taxon>
        <taxon>Methylotenera</taxon>
    </lineage>
</organism>
<reference evidence="2" key="1">
    <citation type="submission" date="2009-07" db="EMBL/GenBank/DDBJ databases">
        <title>Complete sequence of Methylotenera mobilis JLW8.</title>
        <authorList>
            <consortium name="US DOE Joint Genome Institute"/>
            <person name="Lucas S."/>
            <person name="Copeland A."/>
            <person name="Lapidus A."/>
            <person name="Glavina del Rio T."/>
            <person name="Tice H."/>
            <person name="Bruce D."/>
            <person name="Goodwin L."/>
            <person name="Pitluck S."/>
            <person name="LaButti K.M."/>
            <person name="Clum A."/>
            <person name="Larimer F."/>
            <person name="Land M."/>
            <person name="Hauser L."/>
            <person name="Kyrpides N."/>
            <person name="Mikhailova N."/>
            <person name="Kayluzhnaya M."/>
            <person name="Chistoserdova L."/>
        </authorList>
    </citation>
    <scope>NUCLEOTIDE SEQUENCE [LARGE SCALE GENOMIC DNA]</scope>
    <source>
        <strain evidence="2">JLW8 / ATCC BAA-1282 / DSM 17540</strain>
    </source>
</reference>
<sequence length="476" mass="54615">MHDIYESTVVNPNVANLITSLRDIGYNFEIAIADIVDNSISADCKNVEIFALQYPENKVCILDDGDGMDEAELIEAMRLATQHPLIERSERDLGRFGLGLKTASFSQCKKLTVASKKNEIINIRQWDLEFISKKNEWLLLTPDLFSYGKLPAFDLLKKSQSGTLVIWEDLDRIEGFEFSSLIDKLRSHLSLVFHRFMEATGNKKLKISINNHSLEPFNPFNVTHNATQQINEEKIKVFDEFVAIQPYILPHHSKISQQEFERYATEDGYTKSQGFYLYRGNRLLIYGTWWGLHKMSDAHKLVRIRIDISNTQDTYWGIDIKKSTAKPVGIIRDDLKRIIAQVTEKGSRPFTGRGKKIEDKTTKNFWLLKPESDSISFILDLEHPILQSILISLNEDARQLLILYLKGVQAYLPLDAIQAQLNQNPHAIKQDELIAENDIYKLIEIINGMNLDQDAISLLLKTEVLKKHNNLLGLEK</sequence>
<accession>C6WXU8</accession>
<dbReference type="RefSeq" id="WP_015832782.1">
    <property type="nucleotide sequence ID" value="NC_012968.1"/>
</dbReference>
<dbReference type="AlphaFoldDB" id="C6WXU8"/>
<proteinExistence type="predicted"/>
<dbReference type="SUPFAM" id="SSF55874">
    <property type="entry name" value="ATPase domain of HSP90 chaperone/DNA topoisomerase II/histidine kinase"/>
    <property type="match status" value="1"/>
</dbReference>
<dbReference type="STRING" id="583345.Mmol_1844"/>
<keyword evidence="2" id="KW-1185">Reference proteome</keyword>
<evidence type="ECO:0000313" key="1">
    <source>
        <dbReference type="EMBL" id="ACT48747.1"/>
    </source>
</evidence>
<protein>
    <recommendedName>
        <fullName evidence="3">ATP-binding protein</fullName>
    </recommendedName>
</protein>
<dbReference type="HOGENOM" id="CLU_037205_0_0_4"/>
<dbReference type="eggNOG" id="COG0323">
    <property type="taxonomic scope" value="Bacteria"/>
</dbReference>
<reference evidence="1 2" key="2">
    <citation type="journal article" date="2011" name="J. Bacteriol.">
        <title>Genomes of three methylotrophs from a single niche uncover genetic and metabolic divergence of Methylophilaceae.</title>
        <authorList>
            <person name="Lapidus A."/>
            <person name="Clum A."/>
            <person name="Labutti K."/>
            <person name="Kaluzhnaya M.G."/>
            <person name="Lim S."/>
            <person name="Beck D.A."/>
            <person name="Glavina Del Rio T."/>
            <person name="Nolan M."/>
            <person name="Mavromatis K."/>
            <person name="Huntemann M."/>
            <person name="Lucas S."/>
            <person name="Lidstrom M.E."/>
            <person name="Ivanova N."/>
            <person name="Chistoserdova L."/>
        </authorList>
    </citation>
    <scope>NUCLEOTIDE SEQUENCE [LARGE SCALE GENOMIC DNA]</scope>
    <source>
        <strain evidence="2">JLW8 / ATCC BAA-1282 / DSM 17540</strain>
    </source>
</reference>
<dbReference type="Proteomes" id="UP000002742">
    <property type="component" value="Chromosome"/>
</dbReference>
<name>C6WXU8_METML</name>
<dbReference type="KEGG" id="mmb:Mmol_1844"/>
<dbReference type="Gene3D" id="3.30.565.10">
    <property type="entry name" value="Histidine kinase-like ATPase, C-terminal domain"/>
    <property type="match status" value="1"/>
</dbReference>
<evidence type="ECO:0000313" key="2">
    <source>
        <dbReference type="Proteomes" id="UP000002742"/>
    </source>
</evidence>
<dbReference type="InterPro" id="IPR036890">
    <property type="entry name" value="HATPase_C_sf"/>
</dbReference>
<dbReference type="EMBL" id="CP001672">
    <property type="protein sequence ID" value="ACT48747.1"/>
    <property type="molecule type" value="Genomic_DNA"/>
</dbReference>
<evidence type="ECO:0008006" key="3">
    <source>
        <dbReference type="Google" id="ProtNLM"/>
    </source>
</evidence>
<dbReference type="Pfam" id="PF13589">
    <property type="entry name" value="HATPase_c_3"/>
    <property type="match status" value="1"/>
</dbReference>
<dbReference type="OrthoDB" id="9813438at2"/>
<gene>
    <name evidence="1" type="ordered locus">Mmol_1844</name>
</gene>